<dbReference type="InterPro" id="IPR050884">
    <property type="entry name" value="CNP_phosphodiesterase-III"/>
</dbReference>
<gene>
    <name evidence="6" type="ORF">DFQ09_10317</name>
</gene>
<organism evidence="6 7">
    <name type="scientific">Winogradskyella pacifica</name>
    <dbReference type="NCBI Taxonomy" id="664642"/>
    <lineage>
        <taxon>Bacteria</taxon>
        <taxon>Pseudomonadati</taxon>
        <taxon>Bacteroidota</taxon>
        <taxon>Flavobacteriia</taxon>
        <taxon>Flavobacteriales</taxon>
        <taxon>Flavobacteriaceae</taxon>
        <taxon>Winogradskyella</taxon>
    </lineage>
</organism>
<keyword evidence="2" id="KW-0378">Hydrolase</keyword>
<dbReference type="GO" id="GO:0046872">
    <property type="term" value="F:metal ion binding"/>
    <property type="evidence" value="ECO:0007669"/>
    <property type="project" value="UniProtKB-KW"/>
</dbReference>
<dbReference type="InterPro" id="IPR029052">
    <property type="entry name" value="Metallo-depent_PP-like"/>
</dbReference>
<proteinExistence type="inferred from homology"/>
<dbReference type="PANTHER" id="PTHR42988:SF2">
    <property type="entry name" value="CYCLIC NUCLEOTIDE PHOSPHODIESTERASE CBUA0032-RELATED"/>
    <property type="match status" value="1"/>
</dbReference>
<evidence type="ECO:0000313" key="6">
    <source>
        <dbReference type="EMBL" id="REE24713.1"/>
    </source>
</evidence>
<comment type="caution">
    <text evidence="6">The sequence shown here is derived from an EMBL/GenBank/DDBJ whole genome shotgun (WGS) entry which is preliminary data.</text>
</comment>
<dbReference type="Gene3D" id="3.60.21.10">
    <property type="match status" value="1"/>
</dbReference>
<dbReference type="Pfam" id="PF00149">
    <property type="entry name" value="Metallophos"/>
    <property type="match status" value="1"/>
</dbReference>
<dbReference type="SUPFAM" id="SSF56300">
    <property type="entry name" value="Metallo-dependent phosphatases"/>
    <property type="match status" value="1"/>
</dbReference>
<keyword evidence="1" id="KW-0479">Metal-binding</keyword>
<evidence type="ECO:0000259" key="5">
    <source>
        <dbReference type="Pfam" id="PF00149"/>
    </source>
</evidence>
<comment type="similarity">
    <text evidence="4">Belongs to the cyclic nucleotide phosphodiesterase class-III family.</text>
</comment>
<keyword evidence="3" id="KW-0408">Iron</keyword>
<accession>A0A3D9MX73</accession>
<dbReference type="PANTHER" id="PTHR42988">
    <property type="entry name" value="PHOSPHOHYDROLASE"/>
    <property type="match status" value="1"/>
</dbReference>
<evidence type="ECO:0000256" key="2">
    <source>
        <dbReference type="ARBA" id="ARBA00022801"/>
    </source>
</evidence>
<dbReference type="OrthoDB" id="651281at2"/>
<dbReference type="EMBL" id="QREI01000003">
    <property type="protein sequence ID" value="REE24713.1"/>
    <property type="molecule type" value="Genomic_DNA"/>
</dbReference>
<evidence type="ECO:0000313" key="7">
    <source>
        <dbReference type="Proteomes" id="UP000256919"/>
    </source>
</evidence>
<dbReference type="AlphaFoldDB" id="A0A3D9MX73"/>
<name>A0A3D9MX73_9FLAO</name>
<evidence type="ECO:0000256" key="3">
    <source>
        <dbReference type="ARBA" id="ARBA00023004"/>
    </source>
</evidence>
<dbReference type="Proteomes" id="UP000256919">
    <property type="component" value="Unassembled WGS sequence"/>
</dbReference>
<dbReference type="RefSeq" id="WP_115809006.1">
    <property type="nucleotide sequence ID" value="NZ_QREI01000003.1"/>
</dbReference>
<evidence type="ECO:0000256" key="1">
    <source>
        <dbReference type="ARBA" id="ARBA00022723"/>
    </source>
</evidence>
<evidence type="ECO:0000256" key="4">
    <source>
        <dbReference type="ARBA" id="ARBA00025742"/>
    </source>
</evidence>
<sequence>MLDVSVNIIWLSDIHFNSAYLNDSAYKNLNNYIVSFHEYIDTLKNKGNYDYILISGDIAQGGDVKEYSLFLERIFNELETAFPKASLLIVPGNHDVNRLSTEDLKSNFIDNMGGDERPVFLSKNKDVFYNIFKDYSNAFSGKKVPSKNSSLKDNKLLFGHVLNKEKKTLIILLNSAWYSIGSGFLEHYLNERVFKVNDADEKDEILKDLKEEFGKTKINVVDFKSYLTGLIENKTYLKNVKTIESFVVKLIKEQNIIENTCVASIESLVNRIITFKKKYIVKDIESITNEYGNQLIGLDVFEEEFLEIQKLYKTYNDFVVTTIMHHPINWLDFDERVPYKNKEDKVSKFHDIKNFTDLLLTGHEHVPTEHKTEMINNNELLHIQAGCFMNFRSDPSKFKVNNNWFSTLSININKRTVTQLKHYCDANGAWSAAPADLLKLKKKHNTKLSIERKIDIELQVINCCKLINYKNHKKVINLDSGYYKYKKSLYMVIDDFQNNNFQNNDFGICFDKLKEKIEEVGLNKVYFLAKDSAHPLFDNYINESKMVVIEKIKIDFDFKFDNFRNNFFSSLCQDEAEKYIKLKFIGIVKPYWVTETC</sequence>
<protein>
    <submittedName>
        <fullName evidence="6">Calcineurin-like phosphoesterase family protein</fullName>
    </submittedName>
</protein>
<keyword evidence="7" id="KW-1185">Reference proteome</keyword>
<feature type="domain" description="Calcineurin-like phosphoesterase" evidence="5">
    <location>
        <begin position="7"/>
        <end position="178"/>
    </location>
</feature>
<dbReference type="InterPro" id="IPR004843">
    <property type="entry name" value="Calcineurin-like_PHP"/>
</dbReference>
<reference evidence="6 7" key="1">
    <citation type="submission" date="2018-07" db="EMBL/GenBank/DDBJ databases">
        <title>Genomic Encyclopedia of Type Strains, Phase III (KMG-III): the genomes of soil and plant-associated and newly described type strains.</title>
        <authorList>
            <person name="Whitman W."/>
        </authorList>
    </citation>
    <scope>NUCLEOTIDE SEQUENCE [LARGE SCALE GENOMIC DNA]</scope>
    <source>
        <strain evidence="6 7">CECT 7948</strain>
    </source>
</reference>
<dbReference type="GO" id="GO:0016787">
    <property type="term" value="F:hydrolase activity"/>
    <property type="evidence" value="ECO:0007669"/>
    <property type="project" value="UniProtKB-KW"/>
</dbReference>